<sequence length="345" mass="37585">MDSAGGFTGFFPEELHEKLISYPQYRARQIFRWIARGAVSFDEMTDLPLSLRDDLKNRFSLYSTSVAARLEDPDGTVKLQIHLSDGAMVESVLLVDGEGRKTACLSVQVGCAMGCVFCKTGTLGLLRNLTASEIVEQFLHLRNLYPGISNIVVMGMGEPLHNIEALRRAVGIIEHTDGIGLSKRRITVSTSGIIKGIRDLADQGPDVRLAVSVTAADSELRDKLMPISRTNPLPGLKDALRYYQEKRPGRITLEAVLLGGLNTRPEDARALVSFAQGLDVIVNLIPWNPVEGTALDGIPLREPGTREADGFARYLENASVRVTRRYGKGRSVAGACGQLGRAPAE</sequence>
<evidence type="ECO:0000256" key="7">
    <source>
        <dbReference type="ARBA" id="ARBA00022679"/>
    </source>
</evidence>
<dbReference type="SUPFAM" id="SSF102114">
    <property type="entry name" value="Radical SAM enzymes"/>
    <property type="match status" value="1"/>
</dbReference>
<keyword evidence="13 14" id="KW-1015">Disulfide bond</keyword>
<protein>
    <recommendedName>
        <fullName evidence="14">Probable dual-specificity RNA methyltransferase RlmN</fullName>
        <ecNumber evidence="14">2.1.1.192</ecNumber>
    </recommendedName>
    <alternativeName>
        <fullName evidence="14">23S rRNA (adenine(2503)-C(2))-methyltransferase</fullName>
    </alternativeName>
    <alternativeName>
        <fullName evidence="14">23S rRNA m2A2503 methyltransferase</fullName>
    </alternativeName>
    <alternativeName>
        <fullName evidence="14">Ribosomal RNA large subunit methyltransferase N</fullName>
    </alternativeName>
    <alternativeName>
        <fullName evidence="14">tRNA (adenine(37)-C(2))-methyltransferase</fullName>
    </alternativeName>
    <alternativeName>
        <fullName evidence="14">tRNA m2A37 methyltransferase</fullName>
    </alternativeName>
</protein>
<dbReference type="GO" id="GO:0070040">
    <property type="term" value="F:rRNA (adenine(2503)-C2-)-methyltransferase activity"/>
    <property type="evidence" value="ECO:0007669"/>
    <property type="project" value="UniProtKB-UniRule"/>
</dbReference>
<feature type="domain" description="Radical SAM core" evidence="15">
    <location>
        <begin position="97"/>
        <end position="325"/>
    </location>
</feature>
<dbReference type="InterPro" id="IPR007197">
    <property type="entry name" value="rSAM"/>
</dbReference>
<evidence type="ECO:0000256" key="14">
    <source>
        <dbReference type="HAMAP-Rule" id="MF_01849"/>
    </source>
</evidence>
<keyword evidence="4 14" id="KW-0963">Cytoplasm</keyword>
<evidence type="ECO:0000256" key="3">
    <source>
        <dbReference type="ARBA" id="ARBA00022485"/>
    </source>
</evidence>
<comment type="function">
    <text evidence="14">Specifically methylates position 2 of adenine 2503 in 23S rRNA and position 2 of adenine 37 in tRNAs.</text>
</comment>
<dbReference type="Pfam" id="PF04055">
    <property type="entry name" value="Radical_SAM"/>
    <property type="match status" value="1"/>
</dbReference>
<dbReference type="InterPro" id="IPR058240">
    <property type="entry name" value="rSAM_sf"/>
</dbReference>
<dbReference type="InterPro" id="IPR027492">
    <property type="entry name" value="RNA_MTrfase_RlmN"/>
</dbReference>
<evidence type="ECO:0000313" key="16">
    <source>
        <dbReference type="EMBL" id="QQO08069.1"/>
    </source>
</evidence>
<evidence type="ECO:0000256" key="10">
    <source>
        <dbReference type="ARBA" id="ARBA00022723"/>
    </source>
</evidence>
<dbReference type="PIRSF" id="PIRSF006004">
    <property type="entry name" value="CHP00048"/>
    <property type="match status" value="1"/>
</dbReference>
<dbReference type="CDD" id="cd01335">
    <property type="entry name" value="Radical_SAM"/>
    <property type="match status" value="1"/>
</dbReference>
<keyword evidence="3 14" id="KW-0004">4Fe-4S</keyword>
<evidence type="ECO:0000313" key="17">
    <source>
        <dbReference type="Proteomes" id="UP000595917"/>
    </source>
</evidence>
<evidence type="ECO:0000256" key="1">
    <source>
        <dbReference type="ARBA" id="ARBA00004496"/>
    </source>
</evidence>
<keyword evidence="10 14" id="KW-0479">Metal-binding</keyword>
<accession>A0A7T7XKH1</accession>
<dbReference type="GO" id="GO:0002935">
    <property type="term" value="F:tRNA (adenine(37)-C2)-methyltransferase activity"/>
    <property type="evidence" value="ECO:0007669"/>
    <property type="project" value="UniProtKB-UniRule"/>
</dbReference>
<comment type="cofactor">
    <cofactor evidence="14">
        <name>[4Fe-4S] cluster</name>
        <dbReference type="ChEBI" id="CHEBI:49883"/>
    </cofactor>
    <text evidence="14">Binds 1 [4Fe-4S] cluster. The cluster is coordinated with 3 cysteines and an exchangeable S-adenosyl-L-methionine.</text>
</comment>
<evidence type="ECO:0000256" key="11">
    <source>
        <dbReference type="ARBA" id="ARBA00023004"/>
    </source>
</evidence>
<reference evidence="16" key="1">
    <citation type="submission" date="2021-01" db="EMBL/GenBank/DDBJ databases">
        <title>Description of Breznakiella homolactica.</title>
        <authorList>
            <person name="Song Y."/>
            <person name="Brune A."/>
        </authorList>
    </citation>
    <scope>NUCLEOTIDE SEQUENCE</scope>
    <source>
        <strain evidence="16">RmG30</strain>
    </source>
</reference>
<dbReference type="PANTHER" id="PTHR30544">
    <property type="entry name" value="23S RRNA METHYLTRANSFERASE"/>
    <property type="match status" value="1"/>
</dbReference>
<dbReference type="InterPro" id="IPR040072">
    <property type="entry name" value="Methyltransferase_A"/>
</dbReference>
<dbReference type="InterPro" id="IPR048641">
    <property type="entry name" value="RlmN_N"/>
</dbReference>
<evidence type="ECO:0000256" key="4">
    <source>
        <dbReference type="ARBA" id="ARBA00022490"/>
    </source>
</evidence>
<feature type="binding site" evidence="14">
    <location>
        <position position="189"/>
    </location>
    <ligand>
        <name>S-adenosyl-L-methionine</name>
        <dbReference type="ChEBI" id="CHEBI:59789"/>
    </ligand>
</feature>
<proteinExistence type="inferred from homology"/>
<keyword evidence="6 14" id="KW-0489">Methyltransferase</keyword>
<gene>
    <name evidence="14" type="primary">rlmN</name>
    <name evidence="16" type="ORF">JFL75_14115</name>
</gene>
<keyword evidence="17" id="KW-1185">Reference proteome</keyword>
<keyword evidence="12 14" id="KW-0411">Iron-sulfur</keyword>
<comment type="subcellular location">
    <subcellularLocation>
        <location evidence="1 14">Cytoplasm</location>
    </subcellularLocation>
</comment>
<feature type="active site" description="Proton acceptor" evidence="14">
    <location>
        <position position="90"/>
    </location>
</feature>
<dbReference type="Gene3D" id="1.10.150.530">
    <property type="match status" value="1"/>
</dbReference>
<comment type="miscellaneous">
    <text evidence="14">Reaction proceeds by a ping-pong mechanism involving intermediate methylation of a conserved cysteine residue.</text>
</comment>
<dbReference type="SFLD" id="SFLDG01062">
    <property type="entry name" value="methyltransferase_(Class_A)"/>
    <property type="match status" value="1"/>
</dbReference>
<dbReference type="PANTHER" id="PTHR30544:SF5">
    <property type="entry name" value="RADICAL SAM CORE DOMAIN-CONTAINING PROTEIN"/>
    <property type="match status" value="1"/>
</dbReference>
<evidence type="ECO:0000256" key="12">
    <source>
        <dbReference type="ARBA" id="ARBA00023014"/>
    </source>
</evidence>
<dbReference type="EC" id="2.1.1.192" evidence="14"/>
<feature type="binding site" evidence="14">
    <location>
        <position position="288"/>
    </location>
    <ligand>
        <name>S-adenosyl-L-methionine</name>
        <dbReference type="ChEBI" id="CHEBI:59789"/>
    </ligand>
</feature>
<dbReference type="GO" id="GO:0046872">
    <property type="term" value="F:metal ion binding"/>
    <property type="evidence" value="ECO:0007669"/>
    <property type="project" value="UniProtKB-KW"/>
</dbReference>
<evidence type="ECO:0000256" key="13">
    <source>
        <dbReference type="ARBA" id="ARBA00023157"/>
    </source>
</evidence>
<dbReference type="Pfam" id="PF21016">
    <property type="entry name" value="RlmN_N"/>
    <property type="match status" value="1"/>
</dbReference>
<dbReference type="HAMAP" id="MF_01849">
    <property type="entry name" value="RNA_methyltr_RlmN"/>
    <property type="match status" value="1"/>
</dbReference>
<evidence type="ECO:0000256" key="2">
    <source>
        <dbReference type="ARBA" id="ARBA00007544"/>
    </source>
</evidence>
<keyword evidence="7 14" id="KW-0808">Transferase</keyword>
<feature type="binding site" evidence="14">
    <location>
        <position position="111"/>
    </location>
    <ligand>
        <name>[4Fe-4S] cluster</name>
        <dbReference type="ChEBI" id="CHEBI:49883"/>
        <note>4Fe-4S-S-AdoMet</note>
    </ligand>
</feature>
<dbReference type="SFLD" id="SFLDF00275">
    <property type="entry name" value="adenosine_C2_methyltransferase"/>
    <property type="match status" value="1"/>
</dbReference>
<dbReference type="RefSeq" id="WP_215625375.1">
    <property type="nucleotide sequence ID" value="NZ_CP067089.2"/>
</dbReference>
<dbReference type="GO" id="GO:0005737">
    <property type="term" value="C:cytoplasm"/>
    <property type="evidence" value="ECO:0007669"/>
    <property type="project" value="UniProtKB-SubCell"/>
</dbReference>
<feature type="binding site" evidence="14">
    <location>
        <position position="118"/>
    </location>
    <ligand>
        <name>[4Fe-4S] cluster</name>
        <dbReference type="ChEBI" id="CHEBI:49883"/>
        <note>4Fe-4S-S-AdoMet</note>
    </ligand>
</feature>
<dbReference type="EMBL" id="CP067089">
    <property type="protein sequence ID" value="QQO08069.1"/>
    <property type="molecule type" value="Genomic_DNA"/>
</dbReference>
<feature type="binding site" evidence="14">
    <location>
        <begin position="157"/>
        <end position="158"/>
    </location>
    <ligand>
        <name>S-adenosyl-L-methionine</name>
        <dbReference type="ChEBI" id="CHEBI:59789"/>
    </ligand>
</feature>
<organism evidence="16 17">
    <name type="scientific">Breznakiella homolactica</name>
    <dbReference type="NCBI Taxonomy" id="2798577"/>
    <lineage>
        <taxon>Bacteria</taxon>
        <taxon>Pseudomonadati</taxon>
        <taxon>Spirochaetota</taxon>
        <taxon>Spirochaetia</taxon>
        <taxon>Spirochaetales</taxon>
        <taxon>Breznakiellaceae</taxon>
        <taxon>Breznakiella</taxon>
    </lineage>
</organism>
<feature type="binding site" evidence="14">
    <location>
        <position position="115"/>
    </location>
    <ligand>
        <name>[4Fe-4S] cluster</name>
        <dbReference type="ChEBI" id="CHEBI:49883"/>
        <note>4Fe-4S-S-AdoMet</note>
    </ligand>
</feature>
<feature type="active site" description="S-methylcysteine intermediate" evidence="14">
    <location>
        <position position="336"/>
    </location>
</feature>
<dbReference type="GO" id="GO:0051539">
    <property type="term" value="F:4 iron, 4 sulfur cluster binding"/>
    <property type="evidence" value="ECO:0007669"/>
    <property type="project" value="UniProtKB-UniRule"/>
</dbReference>
<dbReference type="SFLD" id="SFLDS00029">
    <property type="entry name" value="Radical_SAM"/>
    <property type="match status" value="1"/>
</dbReference>
<keyword evidence="9 14" id="KW-0819">tRNA processing</keyword>
<evidence type="ECO:0000256" key="5">
    <source>
        <dbReference type="ARBA" id="ARBA00022552"/>
    </source>
</evidence>
<dbReference type="PROSITE" id="PS51918">
    <property type="entry name" value="RADICAL_SAM"/>
    <property type="match status" value="1"/>
</dbReference>
<dbReference type="GO" id="GO:0019843">
    <property type="term" value="F:rRNA binding"/>
    <property type="evidence" value="ECO:0007669"/>
    <property type="project" value="UniProtKB-UniRule"/>
</dbReference>
<keyword evidence="8 14" id="KW-0949">S-adenosyl-L-methionine</keyword>
<dbReference type="GO" id="GO:0000049">
    <property type="term" value="F:tRNA binding"/>
    <property type="evidence" value="ECO:0007669"/>
    <property type="project" value="UniProtKB-UniRule"/>
</dbReference>
<dbReference type="KEGG" id="bhc:JFL75_14115"/>
<dbReference type="Gene3D" id="3.20.20.70">
    <property type="entry name" value="Aldolase class I"/>
    <property type="match status" value="1"/>
</dbReference>
<comment type="catalytic activity">
    <reaction evidence="14">
        <text>adenosine(37) in tRNA + 2 reduced [2Fe-2S]-[ferredoxin] + 2 S-adenosyl-L-methionine = 2-methyladenosine(37) in tRNA + 5'-deoxyadenosine + L-methionine + 2 oxidized [2Fe-2S]-[ferredoxin] + S-adenosyl-L-homocysteine</text>
        <dbReference type="Rhea" id="RHEA:43332"/>
        <dbReference type="Rhea" id="RHEA-COMP:10000"/>
        <dbReference type="Rhea" id="RHEA-COMP:10001"/>
        <dbReference type="Rhea" id="RHEA-COMP:10162"/>
        <dbReference type="Rhea" id="RHEA-COMP:10485"/>
        <dbReference type="ChEBI" id="CHEBI:17319"/>
        <dbReference type="ChEBI" id="CHEBI:33737"/>
        <dbReference type="ChEBI" id="CHEBI:33738"/>
        <dbReference type="ChEBI" id="CHEBI:57844"/>
        <dbReference type="ChEBI" id="CHEBI:57856"/>
        <dbReference type="ChEBI" id="CHEBI:59789"/>
        <dbReference type="ChEBI" id="CHEBI:74411"/>
        <dbReference type="ChEBI" id="CHEBI:74497"/>
        <dbReference type="EC" id="2.1.1.192"/>
    </reaction>
</comment>
<dbReference type="AlphaFoldDB" id="A0A7T7XKH1"/>
<comment type="catalytic activity">
    <reaction evidence="14">
        <text>adenosine(2503) in 23S rRNA + 2 reduced [2Fe-2S]-[ferredoxin] + 2 S-adenosyl-L-methionine = 2-methyladenosine(2503) in 23S rRNA + 5'-deoxyadenosine + L-methionine + 2 oxidized [2Fe-2S]-[ferredoxin] + S-adenosyl-L-homocysteine</text>
        <dbReference type="Rhea" id="RHEA:42916"/>
        <dbReference type="Rhea" id="RHEA-COMP:10000"/>
        <dbReference type="Rhea" id="RHEA-COMP:10001"/>
        <dbReference type="Rhea" id="RHEA-COMP:10152"/>
        <dbReference type="Rhea" id="RHEA-COMP:10282"/>
        <dbReference type="ChEBI" id="CHEBI:17319"/>
        <dbReference type="ChEBI" id="CHEBI:33737"/>
        <dbReference type="ChEBI" id="CHEBI:33738"/>
        <dbReference type="ChEBI" id="CHEBI:57844"/>
        <dbReference type="ChEBI" id="CHEBI:57856"/>
        <dbReference type="ChEBI" id="CHEBI:59789"/>
        <dbReference type="ChEBI" id="CHEBI:74411"/>
        <dbReference type="ChEBI" id="CHEBI:74497"/>
        <dbReference type="EC" id="2.1.1.192"/>
    </reaction>
</comment>
<dbReference type="InterPro" id="IPR013785">
    <property type="entry name" value="Aldolase_TIM"/>
</dbReference>
<comment type="caution">
    <text evidence="14">Lacks conserved residue(s) required for the propagation of feature annotation.</text>
</comment>
<keyword evidence="11 14" id="KW-0408">Iron</keyword>
<name>A0A7T7XKH1_9SPIR</name>
<dbReference type="Proteomes" id="UP000595917">
    <property type="component" value="Chromosome"/>
</dbReference>
<dbReference type="InterPro" id="IPR004383">
    <property type="entry name" value="rRNA_lsu_MTrfase_RlmN/Cfr"/>
</dbReference>
<evidence type="ECO:0000256" key="9">
    <source>
        <dbReference type="ARBA" id="ARBA00022694"/>
    </source>
</evidence>
<dbReference type="GO" id="GO:0030488">
    <property type="term" value="P:tRNA methylation"/>
    <property type="evidence" value="ECO:0007669"/>
    <property type="project" value="UniProtKB-UniRule"/>
</dbReference>
<evidence type="ECO:0000256" key="8">
    <source>
        <dbReference type="ARBA" id="ARBA00022691"/>
    </source>
</evidence>
<dbReference type="GO" id="GO:0070475">
    <property type="term" value="P:rRNA base methylation"/>
    <property type="evidence" value="ECO:0007669"/>
    <property type="project" value="UniProtKB-UniRule"/>
</dbReference>
<comment type="similarity">
    <text evidence="2 14">Belongs to the radical SAM superfamily. RlmN family.</text>
</comment>
<evidence type="ECO:0000256" key="6">
    <source>
        <dbReference type="ARBA" id="ARBA00022603"/>
    </source>
</evidence>
<feature type="binding site" evidence="14">
    <location>
        <begin position="212"/>
        <end position="214"/>
    </location>
    <ligand>
        <name>S-adenosyl-L-methionine</name>
        <dbReference type="ChEBI" id="CHEBI:59789"/>
    </ligand>
</feature>
<keyword evidence="5 14" id="KW-0698">rRNA processing</keyword>
<evidence type="ECO:0000259" key="15">
    <source>
        <dbReference type="PROSITE" id="PS51918"/>
    </source>
</evidence>